<evidence type="ECO:0000256" key="2">
    <source>
        <dbReference type="SAM" id="SignalP"/>
    </source>
</evidence>
<sequence length="454" mass="49873">MRILPRFAIALLVCAVGAAHAQTIDDLRDQWRTINTTPPPRDFRPLIPKLLTYREQEGGKSWQLNYLLGSSYCRISGQEKSGRVALSRVLSSYGLPDVAKQAAESVLENCGGDVAPSDDLSVSIVAVSGQSGAIVHGKGGYDIDPKAKITTNHVQASPVSVEELRKRLYLPTQSQKAVAAALERGYPTAHGTARDGFVATSYEMPPEETIRCLVRYRDALATQFKLEFPKPLITVYIAQDTKQVIDLAQKLHGVDLPLGTVAYSVFEDLSIVGGAALDACGSLAHELVHLGIRQNFGDSPAWMEEGLASEIAVARPQLSGFQFGPSWRDEMLKEHWTLRPTVSALLKMTWSNYAAMNRDDVYRVAALHAMSATFIRYLDAKGQLLPVYNAMRDNLVNGKDAISDNEILQAKLGMNLDQIDADFVSWFHPPVSNPDATNTMKTKQSDEVMNSIKK</sequence>
<evidence type="ECO:0000313" key="3">
    <source>
        <dbReference type="EMBL" id="ABF41708.1"/>
    </source>
</evidence>
<keyword evidence="4" id="KW-1185">Reference proteome</keyword>
<evidence type="ECO:0000313" key="4">
    <source>
        <dbReference type="Proteomes" id="UP000002432"/>
    </source>
</evidence>
<name>Q1IN42_KORVE</name>
<feature type="signal peptide" evidence="2">
    <location>
        <begin position="1"/>
        <end position="21"/>
    </location>
</feature>
<dbReference type="Proteomes" id="UP000002432">
    <property type="component" value="Chromosome"/>
</dbReference>
<protein>
    <recommendedName>
        <fullName evidence="5">Peptidase MA-like domain-containing protein</fullName>
    </recommendedName>
</protein>
<dbReference type="KEGG" id="aba:Acid345_2707"/>
<dbReference type="EnsemblBacteria" id="ABF41708">
    <property type="protein sequence ID" value="ABF41708"/>
    <property type="gene ID" value="Acid345_2707"/>
</dbReference>
<dbReference type="eggNOG" id="ENOG5034C3P">
    <property type="taxonomic scope" value="Bacteria"/>
</dbReference>
<dbReference type="STRING" id="204669.Acid345_2707"/>
<dbReference type="AlphaFoldDB" id="Q1IN42"/>
<feature type="chain" id="PRO_5004191294" description="Peptidase MA-like domain-containing protein" evidence="2">
    <location>
        <begin position="22"/>
        <end position="454"/>
    </location>
</feature>
<dbReference type="HOGENOM" id="CLU_602410_0_0_0"/>
<dbReference type="EMBL" id="CP000360">
    <property type="protein sequence ID" value="ABF41708.1"/>
    <property type="molecule type" value="Genomic_DNA"/>
</dbReference>
<proteinExistence type="predicted"/>
<evidence type="ECO:0008006" key="5">
    <source>
        <dbReference type="Google" id="ProtNLM"/>
    </source>
</evidence>
<organism evidence="3 4">
    <name type="scientific">Koribacter versatilis (strain Ellin345)</name>
    <dbReference type="NCBI Taxonomy" id="204669"/>
    <lineage>
        <taxon>Bacteria</taxon>
        <taxon>Pseudomonadati</taxon>
        <taxon>Acidobacteriota</taxon>
        <taxon>Terriglobia</taxon>
        <taxon>Terriglobales</taxon>
        <taxon>Candidatus Korobacteraceae</taxon>
        <taxon>Candidatus Korobacter</taxon>
    </lineage>
</organism>
<dbReference type="RefSeq" id="WP_011523509.1">
    <property type="nucleotide sequence ID" value="NC_008009.1"/>
</dbReference>
<keyword evidence="2" id="KW-0732">Signal</keyword>
<evidence type="ECO:0000256" key="1">
    <source>
        <dbReference type="SAM" id="MobiDB-lite"/>
    </source>
</evidence>
<accession>Q1IN42</accession>
<reference evidence="3 4" key="1">
    <citation type="journal article" date="2009" name="Appl. Environ. Microbiol.">
        <title>Three genomes from the phylum Acidobacteria provide insight into the lifestyles of these microorganisms in soils.</title>
        <authorList>
            <person name="Ward N.L."/>
            <person name="Challacombe J.F."/>
            <person name="Janssen P.H."/>
            <person name="Henrissat B."/>
            <person name="Coutinho P.M."/>
            <person name="Wu M."/>
            <person name="Xie G."/>
            <person name="Haft D.H."/>
            <person name="Sait M."/>
            <person name="Badger J."/>
            <person name="Barabote R.D."/>
            <person name="Bradley B."/>
            <person name="Brettin T.S."/>
            <person name="Brinkac L.M."/>
            <person name="Bruce D."/>
            <person name="Creasy T."/>
            <person name="Daugherty S.C."/>
            <person name="Davidsen T.M."/>
            <person name="DeBoy R.T."/>
            <person name="Detter J.C."/>
            <person name="Dodson R.J."/>
            <person name="Durkin A.S."/>
            <person name="Ganapathy A."/>
            <person name="Gwinn-Giglio M."/>
            <person name="Han C.S."/>
            <person name="Khouri H."/>
            <person name="Kiss H."/>
            <person name="Kothari S.P."/>
            <person name="Madupu R."/>
            <person name="Nelson K.E."/>
            <person name="Nelson W.C."/>
            <person name="Paulsen I."/>
            <person name="Penn K."/>
            <person name="Ren Q."/>
            <person name="Rosovitz M.J."/>
            <person name="Selengut J.D."/>
            <person name="Shrivastava S."/>
            <person name="Sullivan S.A."/>
            <person name="Tapia R."/>
            <person name="Thompson L.S."/>
            <person name="Watkins K.L."/>
            <person name="Yang Q."/>
            <person name="Yu C."/>
            <person name="Zafar N."/>
            <person name="Zhou L."/>
            <person name="Kuske C.R."/>
        </authorList>
    </citation>
    <scope>NUCLEOTIDE SEQUENCE [LARGE SCALE GENOMIC DNA]</scope>
    <source>
        <strain evidence="3 4">Ellin345</strain>
    </source>
</reference>
<dbReference type="OrthoDB" id="256673at2"/>
<feature type="region of interest" description="Disordered" evidence="1">
    <location>
        <begin position="435"/>
        <end position="454"/>
    </location>
</feature>
<gene>
    <name evidence="3" type="ordered locus">Acid345_2707</name>
</gene>